<keyword evidence="8" id="KW-0479">Metal-binding</keyword>
<dbReference type="Pfam" id="PF11838">
    <property type="entry name" value="ERAP1_C"/>
    <property type="match status" value="1"/>
</dbReference>
<evidence type="ECO:0000256" key="11">
    <source>
        <dbReference type="ARBA" id="ARBA00023049"/>
    </source>
</evidence>
<dbReference type="InterPro" id="IPR050344">
    <property type="entry name" value="Peptidase_M1_aminopeptidases"/>
</dbReference>
<dbReference type="SUPFAM" id="SSF63737">
    <property type="entry name" value="Leukotriene A4 hydrolase N-terminal domain"/>
    <property type="match status" value="1"/>
</dbReference>
<comment type="cofactor">
    <cofactor evidence="2">
        <name>Zn(2+)</name>
        <dbReference type="ChEBI" id="CHEBI:29105"/>
    </cofactor>
</comment>
<dbReference type="RefSeq" id="WP_163605865.1">
    <property type="nucleotide sequence ID" value="NZ_JAABOO010000001.1"/>
</dbReference>
<dbReference type="PROSITE" id="PS51257">
    <property type="entry name" value="PROKAR_LIPOPROTEIN"/>
    <property type="match status" value="1"/>
</dbReference>
<dbReference type="PRINTS" id="PR00756">
    <property type="entry name" value="ALADIPTASE"/>
</dbReference>
<evidence type="ECO:0000256" key="1">
    <source>
        <dbReference type="ARBA" id="ARBA00000098"/>
    </source>
</evidence>
<dbReference type="Proteomes" id="UP000468581">
    <property type="component" value="Unassembled WGS sequence"/>
</dbReference>
<dbReference type="InterPro" id="IPR001930">
    <property type="entry name" value="Peptidase_M1"/>
</dbReference>
<dbReference type="CDD" id="cd09602">
    <property type="entry name" value="M1_APN"/>
    <property type="match status" value="1"/>
</dbReference>
<dbReference type="GO" id="GO:0016020">
    <property type="term" value="C:membrane"/>
    <property type="evidence" value="ECO:0007669"/>
    <property type="project" value="TreeGrafter"/>
</dbReference>
<reference evidence="15 16" key="1">
    <citation type="submission" date="2020-01" db="EMBL/GenBank/DDBJ databases">
        <title>Leptobacterium flavescens.</title>
        <authorList>
            <person name="Wang G."/>
        </authorList>
    </citation>
    <scope>NUCLEOTIDE SEQUENCE [LARGE SCALE GENOMIC DNA]</scope>
    <source>
        <strain evidence="15 16">KCTC 22160</strain>
    </source>
</reference>
<dbReference type="Pfam" id="PF17900">
    <property type="entry name" value="Peptidase_M1_N"/>
    <property type="match status" value="1"/>
</dbReference>
<feature type="domain" description="ERAP1-like C-terminal" evidence="13">
    <location>
        <begin position="541"/>
        <end position="843"/>
    </location>
</feature>
<dbReference type="SUPFAM" id="SSF55486">
    <property type="entry name" value="Metalloproteases ('zincins'), catalytic domain"/>
    <property type="match status" value="1"/>
</dbReference>
<dbReference type="AlphaFoldDB" id="A0A6P0UIP0"/>
<comment type="catalytic activity">
    <reaction evidence="1">
        <text>Release of an N-terminal amino acid, Xaa-|-Yaa- from a peptide, amide or arylamide. Xaa is preferably Ala, but may be most amino acids including Pro (slow action). When a terminal hydrophobic residue is followed by a prolyl residue, the two may be released as an intact Xaa-Pro dipeptide.</text>
        <dbReference type="EC" id="3.4.11.2"/>
    </reaction>
</comment>
<dbReference type="GO" id="GO:0005737">
    <property type="term" value="C:cytoplasm"/>
    <property type="evidence" value="ECO:0007669"/>
    <property type="project" value="TreeGrafter"/>
</dbReference>
<dbReference type="GO" id="GO:0070006">
    <property type="term" value="F:metalloaminopeptidase activity"/>
    <property type="evidence" value="ECO:0007669"/>
    <property type="project" value="TreeGrafter"/>
</dbReference>
<feature type="domain" description="Aminopeptidase N-like N-terminal" evidence="14">
    <location>
        <begin position="49"/>
        <end position="210"/>
    </location>
</feature>
<dbReference type="Gene3D" id="1.10.390.10">
    <property type="entry name" value="Neutral Protease Domain 2"/>
    <property type="match status" value="1"/>
</dbReference>
<feature type="domain" description="Peptidase M1 membrane alanine aminopeptidase" evidence="12">
    <location>
        <begin position="252"/>
        <end position="464"/>
    </location>
</feature>
<evidence type="ECO:0000256" key="8">
    <source>
        <dbReference type="ARBA" id="ARBA00022723"/>
    </source>
</evidence>
<dbReference type="GO" id="GO:0005615">
    <property type="term" value="C:extracellular space"/>
    <property type="evidence" value="ECO:0007669"/>
    <property type="project" value="TreeGrafter"/>
</dbReference>
<evidence type="ECO:0000256" key="9">
    <source>
        <dbReference type="ARBA" id="ARBA00022801"/>
    </source>
</evidence>
<dbReference type="InterPro" id="IPR042097">
    <property type="entry name" value="Aminopeptidase_N-like_N_sf"/>
</dbReference>
<comment type="caution">
    <text evidence="15">The sequence shown here is derived from an EMBL/GenBank/DDBJ whole genome shotgun (WGS) entry which is preliminary data.</text>
</comment>
<keyword evidence="11" id="KW-0482">Metalloprotease</keyword>
<proteinExistence type="inferred from homology"/>
<dbReference type="GO" id="GO:0043171">
    <property type="term" value="P:peptide catabolic process"/>
    <property type="evidence" value="ECO:0007669"/>
    <property type="project" value="TreeGrafter"/>
</dbReference>
<dbReference type="Pfam" id="PF01433">
    <property type="entry name" value="Peptidase_M1"/>
    <property type="match status" value="1"/>
</dbReference>
<dbReference type="InterPro" id="IPR014782">
    <property type="entry name" value="Peptidase_M1_dom"/>
</dbReference>
<dbReference type="EC" id="3.4.11.2" evidence="4"/>
<dbReference type="InterPro" id="IPR045357">
    <property type="entry name" value="Aminopeptidase_N-like_N"/>
</dbReference>
<dbReference type="GO" id="GO:0016285">
    <property type="term" value="F:alanyl aminopeptidase activity"/>
    <property type="evidence" value="ECO:0007669"/>
    <property type="project" value="UniProtKB-EC"/>
</dbReference>
<organism evidence="15 16">
    <name type="scientific">Leptobacterium flavescens</name>
    <dbReference type="NCBI Taxonomy" id="472055"/>
    <lineage>
        <taxon>Bacteria</taxon>
        <taxon>Pseudomonadati</taxon>
        <taxon>Bacteroidota</taxon>
        <taxon>Flavobacteriia</taxon>
        <taxon>Flavobacteriales</taxon>
        <taxon>Flavobacteriaceae</taxon>
        <taxon>Leptobacterium</taxon>
    </lineage>
</organism>
<dbReference type="EMBL" id="JAABOO010000001">
    <property type="protein sequence ID" value="NER12857.1"/>
    <property type="molecule type" value="Genomic_DNA"/>
</dbReference>
<gene>
    <name evidence="15" type="ORF">GWK08_05360</name>
</gene>
<comment type="similarity">
    <text evidence="3">Belongs to the peptidase M1 family.</text>
</comment>
<dbReference type="InterPro" id="IPR027268">
    <property type="entry name" value="Peptidase_M4/M1_CTD_sf"/>
</dbReference>
<evidence type="ECO:0000256" key="7">
    <source>
        <dbReference type="ARBA" id="ARBA00022670"/>
    </source>
</evidence>
<keyword evidence="6" id="KW-0031">Aminopeptidase</keyword>
<dbReference type="PANTHER" id="PTHR11533">
    <property type="entry name" value="PROTEASE M1 ZINC METALLOPROTEASE"/>
    <property type="match status" value="1"/>
</dbReference>
<sequence>MKRISFSIIALLLFLSSCQQDRKETKLEIDKGIPLEIAQYRKQHYSDIRYRLMFDIPADKNEKINAKETINLEINEVSRPLIIDFNEDASHLKAIRVNGNEIEIDHRNEHIIIAEDNLKKGANEVEIDFVAGELSLNRNEDFLYTLLVPDRASTVFPCFDQPDLKSTYELSLKVPESWNTLANGNLKEKTQEAGKTVYHFNTSDKMSTYLFSFVAGVFTEVTQNPGHFEMTLLHREDNEERLEASTDEIFKIHERSLSFLEDYTAYKFPFQKLDFATIPGFQYGGMEHVGAIQYRQSSLFLDENATESRKLGRARLIAHETAHMWFGDLVTMKWFNDVWMKEVFANFMADKIVNPTFPDINHKLQFLTAHYPSAYSEDRTEGATPIRQYLDNLKNAGTLYGRIIYNKAPIMMRQLETLIGEDNFRDGIREYISTYANNNADWPELISILDTRTPADLKKWSEVWVNQPGRPKFTYELKTSDGTIESFRVDQQAEDGSDKLWTQLFDIAFVYGDEIRTAKANIEGKSTEIPEVKGWKTPDDIIFNYNGIGYGIFPLQKDNIEAIPAIQDPVARAQSYLNLYENMLDGEVAPIKVMNVLRNSLSSEKEELILSLIVGQLRTIFWTYISSEQRDKLVDDLEAQLRNELYKNTEGNIKRTVFGLYRSLAYNEKGQELLYKLWNENEKIKGLNLSNNDLSQIAASLAIYRHPEAESILDKATDDIKNADRRKRFEFLRPSLSNDTAVRDAFFESLRDAKNREKEAWVLTSLGYLNHPLRAASSEKYINTSLELLEEIQLTGDIFFPKRWLVNTVGAFSSENAYREVRAFLDRHPDYNPVLKAKLLQAADPLFRAQKIKS</sequence>
<keyword evidence="7" id="KW-0645">Protease</keyword>
<evidence type="ECO:0000313" key="16">
    <source>
        <dbReference type="Proteomes" id="UP000468581"/>
    </source>
</evidence>
<dbReference type="GO" id="GO:0042277">
    <property type="term" value="F:peptide binding"/>
    <property type="evidence" value="ECO:0007669"/>
    <property type="project" value="TreeGrafter"/>
</dbReference>
<keyword evidence="9" id="KW-0378">Hydrolase</keyword>
<evidence type="ECO:0000256" key="10">
    <source>
        <dbReference type="ARBA" id="ARBA00022833"/>
    </source>
</evidence>
<accession>A0A6P0UIP0</accession>
<evidence type="ECO:0000256" key="6">
    <source>
        <dbReference type="ARBA" id="ARBA00022438"/>
    </source>
</evidence>
<evidence type="ECO:0000259" key="13">
    <source>
        <dbReference type="Pfam" id="PF11838"/>
    </source>
</evidence>
<name>A0A6P0UIP0_9FLAO</name>
<dbReference type="InterPro" id="IPR024571">
    <property type="entry name" value="ERAP1-like_C_dom"/>
</dbReference>
<evidence type="ECO:0000256" key="3">
    <source>
        <dbReference type="ARBA" id="ARBA00010136"/>
    </source>
</evidence>
<evidence type="ECO:0000313" key="15">
    <source>
        <dbReference type="EMBL" id="NER12857.1"/>
    </source>
</evidence>
<evidence type="ECO:0000259" key="12">
    <source>
        <dbReference type="Pfam" id="PF01433"/>
    </source>
</evidence>
<keyword evidence="10" id="KW-0862">Zinc</keyword>
<keyword evidence="16" id="KW-1185">Reference proteome</keyword>
<dbReference type="PANTHER" id="PTHR11533:SF174">
    <property type="entry name" value="PUROMYCIN-SENSITIVE AMINOPEPTIDASE-RELATED"/>
    <property type="match status" value="1"/>
</dbReference>
<dbReference type="Gene3D" id="2.60.40.1730">
    <property type="entry name" value="tricorn interacting facor f3 domain"/>
    <property type="match status" value="1"/>
</dbReference>
<dbReference type="GO" id="GO:0006508">
    <property type="term" value="P:proteolysis"/>
    <property type="evidence" value="ECO:0007669"/>
    <property type="project" value="UniProtKB-KW"/>
</dbReference>
<evidence type="ECO:0000256" key="4">
    <source>
        <dbReference type="ARBA" id="ARBA00012564"/>
    </source>
</evidence>
<evidence type="ECO:0000256" key="5">
    <source>
        <dbReference type="ARBA" id="ARBA00015611"/>
    </source>
</evidence>
<evidence type="ECO:0000259" key="14">
    <source>
        <dbReference type="Pfam" id="PF17900"/>
    </source>
</evidence>
<evidence type="ECO:0000256" key="2">
    <source>
        <dbReference type="ARBA" id="ARBA00001947"/>
    </source>
</evidence>
<protein>
    <recommendedName>
        <fullName evidence="5">Aminopeptidase N</fullName>
        <ecNumber evidence="4">3.4.11.2</ecNumber>
    </recommendedName>
</protein>
<dbReference type="GO" id="GO:0008270">
    <property type="term" value="F:zinc ion binding"/>
    <property type="evidence" value="ECO:0007669"/>
    <property type="project" value="InterPro"/>
</dbReference>